<dbReference type="OrthoDB" id="981635at2"/>
<dbReference type="Pfam" id="PF08849">
    <property type="entry name" value="BrxA"/>
    <property type="match status" value="1"/>
</dbReference>
<dbReference type="EMBL" id="FMXN01000001">
    <property type="protein sequence ID" value="SDB01679.1"/>
    <property type="molecule type" value="Genomic_DNA"/>
</dbReference>
<gene>
    <name evidence="1" type="ORF">SAMN02927930_00009</name>
</gene>
<name>A0A1G5ZZN6_9GAMM</name>
<dbReference type="Gene3D" id="1.10.3540.10">
    <property type="entry name" value="uncharacterized protein from magnetospirillum magneticum domain"/>
    <property type="match status" value="1"/>
</dbReference>
<organism evidence="1 2">
    <name type="scientific">Pseudidiomarina indica</name>
    <dbReference type="NCBI Taxonomy" id="1159017"/>
    <lineage>
        <taxon>Bacteria</taxon>
        <taxon>Pseudomonadati</taxon>
        <taxon>Pseudomonadota</taxon>
        <taxon>Gammaproteobacteria</taxon>
        <taxon>Alteromonadales</taxon>
        <taxon>Idiomarinaceae</taxon>
        <taxon>Pseudidiomarina</taxon>
    </lineage>
</organism>
<reference evidence="2" key="1">
    <citation type="submission" date="2016-10" db="EMBL/GenBank/DDBJ databases">
        <authorList>
            <person name="Varghese N."/>
            <person name="Submissions S."/>
        </authorList>
    </citation>
    <scope>NUCLEOTIDE SEQUENCE [LARGE SCALE GENOMIC DNA]</scope>
    <source>
        <strain evidence="2">CGMCC 1.10824</strain>
    </source>
</reference>
<protein>
    <submittedName>
        <fullName evidence="1">Putative inner membrane protein</fullName>
    </submittedName>
</protein>
<proteinExistence type="predicted"/>
<dbReference type="AlphaFoldDB" id="A0A1G5ZZN6"/>
<dbReference type="RefSeq" id="WP_092590475.1">
    <property type="nucleotide sequence ID" value="NZ_FMXN01000001.1"/>
</dbReference>
<keyword evidence="2" id="KW-1185">Reference proteome</keyword>
<dbReference type="STRING" id="1159017.SAMN02927930_00009"/>
<sequence>MNVKEYIGDIIGGSLFVAESRTIAELLLEKPSEAEFKRVVEDDNVMQKNSAKTAIRYARTIRLRIEPMGESFLEFLVRANETCAKQLLMAAFLRQSPIAIDFMRHKLSDARRMFDERLSDYAWSDFVDERIRSIPELAKFSESSIKKMGNNMIKALSDAGYLNSARQKRLQAVYLEPDVHAWLVQNGFDKIAQVMEI</sequence>
<accession>A0A1G5ZZN6</accession>
<evidence type="ECO:0000313" key="1">
    <source>
        <dbReference type="EMBL" id="SDB01679.1"/>
    </source>
</evidence>
<dbReference type="InterPro" id="IPR014948">
    <property type="entry name" value="BrxA"/>
</dbReference>
<dbReference type="Proteomes" id="UP000199626">
    <property type="component" value="Unassembled WGS sequence"/>
</dbReference>
<evidence type="ECO:0000313" key="2">
    <source>
        <dbReference type="Proteomes" id="UP000199626"/>
    </source>
</evidence>
<dbReference type="InterPro" id="IPR023137">
    <property type="entry name" value="BrxA_sf"/>
</dbReference>